<dbReference type="InterPro" id="IPR029044">
    <property type="entry name" value="Nucleotide-diphossugar_trans"/>
</dbReference>
<dbReference type="EMBL" id="JAUYVI010000003">
    <property type="protein sequence ID" value="MDQ7248043.1"/>
    <property type="molecule type" value="Genomic_DNA"/>
</dbReference>
<feature type="domain" description="Galactosyltransferase C-terminal" evidence="3">
    <location>
        <begin position="117"/>
        <end position="175"/>
    </location>
</feature>
<evidence type="ECO:0000313" key="4">
    <source>
        <dbReference type="EMBL" id="MDQ7248043.1"/>
    </source>
</evidence>
<accession>A0ABU0YJZ5</accession>
<evidence type="ECO:0000256" key="1">
    <source>
        <dbReference type="ARBA" id="ARBA00022679"/>
    </source>
</evidence>
<keyword evidence="4" id="KW-0328">Glycosyltransferase</keyword>
<gene>
    <name evidence="4" type="ORF">Q8A70_10220</name>
</gene>
<dbReference type="Gene3D" id="3.90.550.10">
    <property type="entry name" value="Spore Coat Polysaccharide Biosynthesis Protein SpsA, Chain A"/>
    <property type="match status" value="1"/>
</dbReference>
<dbReference type="InterPro" id="IPR027791">
    <property type="entry name" value="Galactosyl_T_C"/>
</dbReference>
<sequence>MTEAAAPLVSIVTTCKGRLHHLRRSLPNFLAQPDTEVIVVDYDCPDDTAGVCAREYPAVRVVKVENEPRFNWARARNLGAAAARGTWIAFFDADIVMAPDFVRRLGAALDLHGTFHRFYPNSIATQSACGSCVVRRADYLRIDRYDEVMQGYGGEDQDLYFRLELSGVKGQKMAFDMLEEIIQHHDRDRVRFGVYATVLRHQQANDVYYLVKHSVMRHVGIDGLPESQRRTLYALVRDVVEDASRRPESPIHFTVELPRDPIGMWTVGWTFKRHLVFDLTPNLEEIKIRIGQEGVG</sequence>
<dbReference type="GO" id="GO:0016757">
    <property type="term" value="F:glycosyltransferase activity"/>
    <property type="evidence" value="ECO:0007669"/>
    <property type="project" value="UniProtKB-KW"/>
</dbReference>
<proteinExistence type="predicted"/>
<dbReference type="Pfam" id="PF02709">
    <property type="entry name" value="Glyco_transf_7C"/>
    <property type="match status" value="1"/>
</dbReference>
<dbReference type="SUPFAM" id="SSF53448">
    <property type="entry name" value="Nucleotide-diphospho-sugar transferases"/>
    <property type="match status" value="1"/>
</dbReference>
<evidence type="ECO:0000313" key="5">
    <source>
        <dbReference type="Proteomes" id="UP001230156"/>
    </source>
</evidence>
<dbReference type="EC" id="2.4.-.-" evidence="4"/>
<reference evidence="5" key="1">
    <citation type="submission" date="2023-08" db="EMBL/GenBank/DDBJ databases">
        <title>Rhodospirillaceae gen. nov., a novel taxon isolated from the Yangtze River Yuezi River estuary sludge.</title>
        <authorList>
            <person name="Ruan L."/>
        </authorList>
    </citation>
    <scope>NUCLEOTIDE SEQUENCE [LARGE SCALE GENOMIC DNA]</scope>
    <source>
        <strain evidence="5">R-7</strain>
    </source>
</reference>
<dbReference type="CDD" id="cd00761">
    <property type="entry name" value="Glyco_tranf_GTA_type"/>
    <property type="match status" value="1"/>
</dbReference>
<dbReference type="RefSeq" id="WP_379955487.1">
    <property type="nucleotide sequence ID" value="NZ_JAUYVI010000003.1"/>
</dbReference>
<dbReference type="PANTHER" id="PTHR43685">
    <property type="entry name" value="GLYCOSYLTRANSFERASE"/>
    <property type="match status" value="1"/>
</dbReference>
<evidence type="ECO:0000259" key="3">
    <source>
        <dbReference type="Pfam" id="PF02709"/>
    </source>
</evidence>
<evidence type="ECO:0000259" key="2">
    <source>
        <dbReference type="Pfam" id="PF00535"/>
    </source>
</evidence>
<dbReference type="Proteomes" id="UP001230156">
    <property type="component" value="Unassembled WGS sequence"/>
</dbReference>
<dbReference type="PANTHER" id="PTHR43685:SF2">
    <property type="entry name" value="GLYCOSYLTRANSFERASE 2-LIKE DOMAIN-CONTAINING PROTEIN"/>
    <property type="match status" value="1"/>
</dbReference>
<comment type="caution">
    <text evidence="4">The sequence shown here is derived from an EMBL/GenBank/DDBJ whole genome shotgun (WGS) entry which is preliminary data.</text>
</comment>
<keyword evidence="1 4" id="KW-0808">Transferase</keyword>
<organism evidence="4 5">
    <name type="scientific">Dongia sedimenti</name>
    <dbReference type="NCBI Taxonomy" id="3064282"/>
    <lineage>
        <taxon>Bacteria</taxon>
        <taxon>Pseudomonadati</taxon>
        <taxon>Pseudomonadota</taxon>
        <taxon>Alphaproteobacteria</taxon>
        <taxon>Rhodospirillales</taxon>
        <taxon>Dongiaceae</taxon>
        <taxon>Dongia</taxon>
    </lineage>
</organism>
<name>A0ABU0YJZ5_9PROT</name>
<dbReference type="InterPro" id="IPR001173">
    <property type="entry name" value="Glyco_trans_2-like"/>
</dbReference>
<dbReference type="InterPro" id="IPR050834">
    <property type="entry name" value="Glycosyltransf_2"/>
</dbReference>
<dbReference type="Pfam" id="PF00535">
    <property type="entry name" value="Glycos_transf_2"/>
    <property type="match status" value="1"/>
</dbReference>
<feature type="domain" description="Glycosyltransferase 2-like" evidence="2">
    <location>
        <begin position="10"/>
        <end position="111"/>
    </location>
</feature>
<protein>
    <submittedName>
        <fullName evidence="4">Glycosyltransferase family A protein</fullName>
        <ecNumber evidence="4">2.4.-.-</ecNumber>
    </submittedName>
</protein>
<keyword evidence="5" id="KW-1185">Reference proteome</keyword>